<feature type="chain" id="PRO_5042010339" description="chitinase" evidence="14">
    <location>
        <begin position="26"/>
        <end position="1166"/>
    </location>
</feature>
<dbReference type="CDD" id="cd00035">
    <property type="entry name" value="ChtBD1"/>
    <property type="match status" value="1"/>
</dbReference>
<dbReference type="CDD" id="cd00118">
    <property type="entry name" value="LysM"/>
    <property type="match status" value="1"/>
</dbReference>
<evidence type="ECO:0000256" key="11">
    <source>
        <dbReference type="ARBA" id="ARBA00023295"/>
    </source>
</evidence>
<comment type="caution">
    <text evidence="17">The sequence shown here is derived from an EMBL/GenBank/DDBJ whole genome shotgun (WGS) entry which is preliminary data.</text>
</comment>
<dbReference type="Gene3D" id="3.10.50.10">
    <property type="match status" value="1"/>
</dbReference>
<evidence type="ECO:0000256" key="12">
    <source>
        <dbReference type="ARBA" id="ARBA00023326"/>
    </source>
</evidence>
<dbReference type="InterPro" id="IPR036779">
    <property type="entry name" value="LysM_dom_sf"/>
</dbReference>
<protein>
    <recommendedName>
        <fullName evidence="4">chitinase</fullName>
        <ecNumber evidence="4">3.2.1.14</ecNumber>
    </recommendedName>
</protein>
<keyword evidence="18" id="KW-1185">Reference proteome</keyword>
<dbReference type="GO" id="GO:0008843">
    <property type="term" value="F:endochitinase activity"/>
    <property type="evidence" value="ECO:0007669"/>
    <property type="project" value="UniProtKB-EC"/>
</dbReference>
<dbReference type="SMART" id="SM00636">
    <property type="entry name" value="Glyco_18"/>
    <property type="match status" value="1"/>
</dbReference>
<dbReference type="PANTHER" id="PTHR47700">
    <property type="entry name" value="V CHITINASE, PUTATIVE (AFU_ORTHOLOGUE AFUA_6G13720)-RELATED"/>
    <property type="match status" value="1"/>
</dbReference>
<dbReference type="PROSITE" id="PS51910">
    <property type="entry name" value="GH18_2"/>
    <property type="match status" value="1"/>
</dbReference>
<evidence type="ECO:0000259" key="16">
    <source>
        <dbReference type="PROSITE" id="PS51910"/>
    </source>
</evidence>
<dbReference type="InterPro" id="IPR011583">
    <property type="entry name" value="Chitinase_II/V-like_cat"/>
</dbReference>
<evidence type="ECO:0000259" key="15">
    <source>
        <dbReference type="PROSITE" id="PS51782"/>
    </source>
</evidence>
<dbReference type="Gene3D" id="3.10.350.10">
    <property type="entry name" value="LysM domain"/>
    <property type="match status" value="1"/>
</dbReference>
<keyword evidence="9" id="KW-0843">Virulence</keyword>
<evidence type="ECO:0000256" key="4">
    <source>
        <dbReference type="ARBA" id="ARBA00012729"/>
    </source>
</evidence>
<feature type="domain" description="GH18" evidence="16">
    <location>
        <begin position="499"/>
        <end position="880"/>
    </location>
</feature>
<dbReference type="InterPro" id="IPR017853">
    <property type="entry name" value="GH"/>
</dbReference>
<keyword evidence="12" id="KW-0624">Polysaccharide degradation</keyword>
<dbReference type="InterPro" id="IPR029070">
    <property type="entry name" value="Chitinase_insertion_sf"/>
</dbReference>
<dbReference type="EC" id="3.2.1.14" evidence="4"/>
<dbReference type="SUPFAM" id="SSF57016">
    <property type="entry name" value="Plant lectins/antimicrobial peptides"/>
    <property type="match status" value="1"/>
</dbReference>
<dbReference type="SUPFAM" id="SSF54106">
    <property type="entry name" value="LysM domain"/>
    <property type="match status" value="1"/>
</dbReference>
<dbReference type="Gene3D" id="3.20.20.80">
    <property type="entry name" value="Glycosidases"/>
    <property type="match status" value="1"/>
</dbReference>
<dbReference type="PANTHER" id="PTHR47700:SF2">
    <property type="entry name" value="CHITINASE"/>
    <property type="match status" value="1"/>
</dbReference>
<evidence type="ECO:0000256" key="8">
    <source>
        <dbReference type="ARBA" id="ARBA00023024"/>
    </source>
</evidence>
<evidence type="ECO:0000256" key="3">
    <source>
        <dbReference type="ARBA" id="ARBA00008682"/>
    </source>
</evidence>
<keyword evidence="6" id="KW-0147">Chitin-binding</keyword>
<keyword evidence="10" id="KW-0119">Carbohydrate metabolism</keyword>
<evidence type="ECO:0000256" key="14">
    <source>
        <dbReference type="SAM" id="SignalP"/>
    </source>
</evidence>
<dbReference type="InterPro" id="IPR018392">
    <property type="entry name" value="LysM"/>
</dbReference>
<evidence type="ECO:0000256" key="10">
    <source>
        <dbReference type="ARBA" id="ARBA00023277"/>
    </source>
</evidence>
<evidence type="ECO:0000256" key="2">
    <source>
        <dbReference type="ARBA" id="ARBA00004613"/>
    </source>
</evidence>
<evidence type="ECO:0000313" key="18">
    <source>
        <dbReference type="Proteomes" id="UP001232148"/>
    </source>
</evidence>
<accession>A0AAD9HHX3</accession>
<dbReference type="InterPro" id="IPR036861">
    <property type="entry name" value="Endochitinase-like_sf"/>
</dbReference>
<dbReference type="InterPro" id="IPR053214">
    <property type="entry name" value="LysM12-like"/>
</dbReference>
<evidence type="ECO:0000256" key="5">
    <source>
        <dbReference type="ARBA" id="ARBA00022525"/>
    </source>
</evidence>
<organism evidence="17 18">
    <name type="scientific">Colletotrichum zoysiae</name>
    <dbReference type="NCBI Taxonomy" id="1216348"/>
    <lineage>
        <taxon>Eukaryota</taxon>
        <taxon>Fungi</taxon>
        <taxon>Dikarya</taxon>
        <taxon>Ascomycota</taxon>
        <taxon>Pezizomycotina</taxon>
        <taxon>Sordariomycetes</taxon>
        <taxon>Hypocreomycetidae</taxon>
        <taxon>Glomerellales</taxon>
        <taxon>Glomerellaceae</taxon>
        <taxon>Colletotrichum</taxon>
        <taxon>Colletotrichum graminicola species complex</taxon>
    </lineage>
</organism>
<dbReference type="EMBL" id="MU842882">
    <property type="protein sequence ID" value="KAK2028159.1"/>
    <property type="molecule type" value="Genomic_DNA"/>
</dbReference>
<evidence type="ECO:0000256" key="6">
    <source>
        <dbReference type="ARBA" id="ARBA00022669"/>
    </source>
</evidence>
<dbReference type="SUPFAM" id="SSF54556">
    <property type="entry name" value="Chitinase insertion domain"/>
    <property type="match status" value="1"/>
</dbReference>
<evidence type="ECO:0000256" key="7">
    <source>
        <dbReference type="ARBA" id="ARBA00022801"/>
    </source>
</evidence>
<dbReference type="PROSITE" id="PS51782">
    <property type="entry name" value="LYSM"/>
    <property type="match status" value="1"/>
</dbReference>
<dbReference type="InterPro" id="IPR001223">
    <property type="entry name" value="Glyco_hydro18_cat"/>
</dbReference>
<evidence type="ECO:0000313" key="17">
    <source>
        <dbReference type="EMBL" id="KAK2028159.1"/>
    </source>
</evidence>
<evidence type="ECO:0000256" key="1">
    <source>
        <dbReference type="ARBA" id="ARBA00000822"/>
    </source>
</evidence>
<feature type="domain" description="LysM" evidence="15">
    <location>
        <begin position="317"/>
        <end position="362"/>
    </location>
</feature>
<proteinExistence type="inferred from homology"/>
<keyword evidence="7 13" id="KW-0378">Hydrolase</keyword>
<dbReference type="GO" id="GO:0008061">
    <property type="term" value="F:chitin binding"/>
    <property type="evidence" value="ECO:0007669"/>
    <property type="project" value="UniProtKB-KW"/>
</dbReference>
<dbReference type="PROSITE" id="PS01095">
    <property type="entry name" value="GH18_1"/>
    <property type="match status" value="1"/>
</dbReference>
<sequence length="1166" mass="122542">MRFLPRSITAVAVAITLMLSHSATAIENGSEKLASYLAAHPIATSSAAPAAISNNTLAPELVDLVLSRYPAGCNKRLSICNNTMLLNFNPSNSLRKDETVQACTASFTVGAGNVTGNNVTQGPSCLPKCRLTKVQGLLQLSFNVTNTSAELKDFEAASTQLAASLSRRESNSTDITSFAYSNTVALSLFAGSGLRDIPLFVLRQLITKIKTTGFSDSVVAQLCAKDGRSSRYSFSITVSRDRNLKFVQDAVATWASGGCISSFNKMEDWQDITFSVPSISNNGSTSLGNGTLTNSISDTVSSASRRLNMLQRQAKCSTVQVMSGDSCASLAAECSISASNFTTYNPDSTLCSTLQVGQHVCCSAGDLPDFRPQPNSDGTCFSYYVMPGDSCSSLGAANTYQYICLSTGTPPIPAPIANAVCSPQKPGTTQPGAGTSLASLNPCPLNACCNKHGQCGINKEFCTVSQSETGAPGTSAEGENGCISNCGTEIVVGSAPAQAISISYFEAYNLDRPCLNMKITAMDVTPYTHIHLAFGVVTTGTYAISVSHIQEQWELFQQMSGFKKILSLGGWAFSAEPATYFIFRDAVNPANQDTFVANIVAFVQDNDLDGIDIDWEYPAAPDIPDIPAGTAEDAANYLTFFTKLRAALPSDKSVSFCAPASFWYLKGYHIKEMAELADYIVYMSYDLHGQWDYSNQYALDGCPEGNCLRSHTNITETLLALSMITKAGVPSNKLAVGVSSYGRSFQMTTPGCTGPMCTYTGGGSGAYPGPCTGTAGYIANAEINAILAGTGTWMTSSGALQSIKSYSSEFNEDSQSNIAIYDSTQWVAYIDDDLKADRKALYESLNFAGVIDWAIDLQGFGGDSIDYGSSSNIVYAPASIWDSDDPLVGCKPPCIVVLPPYPLSATHTVTSWPALTTTLLSSGAGGVYVVTTTIPIPPFTMTDVSLQPLTLQSTDTAHYQINPVQSITPSSFVYTLPPNHATFPVSTPTPATSSDTNVPLVVIPPVTFFPTSVPVTIQPQPTYSIDYPDPTVPIPPIAVTPTPTSSSTGCSGAGCGTRDCNIFGCDGGCGLFGCDGGCGIFGCGGGCGVFGCVPTCPLSSCGGVGCLIPGGCGNTQGTDGGDSNENCDEPVTASACTYLVTSYSAWYMESSTQTTEVSSAVGYVLV</sequence>
<evidence type="ECO:0000256" key="13">
    <source>
        <dbReference type="RuleBase" id="RU000489"/>
    </source>
</evidence>
<keyword evidence="14" id="KW-0732">Signal</keyword>
<dbReference type="InterPro" id="IPR001579">
    <property type="entry name" value="Glyco_hydro_18_chit_AS"/>
</dbReference>
<comment type="catalytic activity">
    <reaction evidence="1">
        <text>Random endo-hydrolysis of N-acetyl-beta-D-glucosaminide (1-&gt;4)-beta-linkages in chitin and chitodextrins.</text>
        <dbReference type="EC" id="3.2.1.14"/>
    </reaction>
</comment>
<keyword evidence="8" id="KW-0146">Chitin degradation</keyword>
<feature type="signal peptide" evidence="14">
    <location>
        <begin position="1"/>
        <end position="25"/>
    </location>
</feature>
<comment type="subcellular location">
    <subcellularLocation>
        <location evidence="2">Secreted</location>
    </subcellularLocation>
</comment>
<keyword evidence="5" id="KW-0964">Secreted</keyword>
<dbReference type="GO" id="GO:0006032">
    <property type="term" value="P:chitin catabolic process"/>
    <property type="evidence" value="ECO:0007669"/>
    <property type="project" value="UniProtKB-KW"/>
</dbReference>
<dbReference type="GO" id="GO:0000272">
    <property type="term" value="P:polysaccharide catabolic process"/>
    <property type="evidence" value="ECO:0007669"/>
    <property type="project" value="UniProtKB-KW"/>
</dbReference>
<dbReference type="Proteomes" id="UP001232148">
    <property type="component" value="Unassembled WGS sequence"/>
</dbReference>
<name>A0AAD9HHX3_9PEZI</name>
<evidence type="ECO:0000256" key="9">
    <source>
        <dbReference type="ARBA" id="ARBA00023026"/>
    </source>
</evidence>
<dbReference type="Pfam" id="PF00704">
    <property type="entry name" value="Glyco_hydro_18"/>
    <property type="match status" value="1"/>
</dbReference>
<dbReference type="SUPFAM" id="SSF51445">
    <property type="entry name" value="(Trans)glycosidases"/>
    <property type="match status" value="1"/>
</dbReference>
<dbReference type="GO" id="GO:0005576">
    <property type="term" value="C:extracellular region"/>
    <property type="evidence" value="ECO:0007669"/>
    <property type="project" value="UniProtKB-SubCell"/>
</dbReference>
<gene>
    <name evidence="17" type="ORF">LX32DRAFT_664064</name>
</gene>
<reference evidence="17" key="1">
    <citation type="submission" date="2021-06" db="EMBL/GenBank/DDBJ databases">
        <title>Comparative genomics, transcriptomics and evolutionary studies reveal genomic signatures of adaptation to plant cell wall in hemibiotrophic fungi.</title>
        <authorList>
            <consortium name="DOE Joint Genome Institute"/>
            <person name="Baroncelli R."/>
            <person name="Diaz J.F."/>
            <person name="Benocci T."/>
            <person name="Peng M."/>
            <person name="Battaglia E."/>
            <person name="Haridas S."/>
            <person name="Andreopoulos W."/>
            <person name="Labutti K."/>
            <person name="Pangilinan J."/>
            <person name="Floch G.L."/>
            <person name="Makela M.R."/>
            <person name="Henrissat B."/>
            <person name="Grigoriev I.V."/>
            <person name="Crouch J.A."/>
            <person name="De Vries R.P."/>
            <person name="Sukno S.A."/>
            <person name="Thon M.R."/>
        </authorList>
    </citation>
    <scope>NUCLEOTIDE SEQUENCE</scope>
    <source>
        <strain evidence="17">MAFF235873</strain>
    </source>
</reference>
<dbReference type="AlphaFoldDB" id="A0AAD9HHX3"/>
<keyword evidence="11 13" id="KW-0326">Glycosidase</keyword>
<dbReference type="CDD" id="cd02878">
    <property type="entry name" value="GH18_zymocin_alpha"/>
    <property type="match status" value="1"/>
</dbReference>
<comment type="similarity">
    <text evidence="3">Belongs to the glycosyl hydrolase 18 family. Chitinase class V subfamily.</text>
</comment>